<feature type="non-terminal residue" evidence="1">
    <location>
        <position position="1"/>
    </location>
</feature>
<reference evidence="1" key="1">
    <citation type="journal article" date="2020" name="Fungal Divers.">
        <title>Resolving the Mortierellaceae phylogeny through synthesis of multi-gene phylogenetics and phylogenomics.</title>
        <authorList>
            <person name="Vandepol N."/>
            <person name="Liber J."/>
            <person name="Desiro A."/>
            <person name="Na H."/>
            <person name="Kennedy M."/>
            <person name="Barry K."/>
            <person name="Grigoriev I.V."/>
            <person name="Miller A.N."/>
            <person name="O'Donnell K."/>
            <person name="Stajich J.E."/>
            <person name="Bonito G."/>
        </authorList>
    </citation>
    <scope>NUCLEOTIDE SEQUENCE</scope>
    <source>
        <strain evidence="1">MES-2147</strain>
    </source>
</reference>
<gene>
    <name evidence="1" type="ORF">BGZ65_010752</name>
</gene>
<evidence type="ECO:0000313" key="2">
    <source>
        <dbReference type="Proteomes" id="UP000749646"/>
    </source>
</evidence>
<sequence>VAAQSSGNIGNHAGGWGAARVLATVLPVWDELWLALVADGESLLAVASCAAYALGSDYADDVHCSVPRDGEVRYVMYDSTSAAPVILHDVTIRMGDLQEGGQPDWAMAIINVWRDHTMRHWEVDRDMCFDRYVQAYLKKESADKVDERTCDSAGVNWMDVRSWYCKNRGARAGTAEILSKRGV</sequence>
<accession>A0A9P6IHY6</accession>
<evidence type="ECO:0000313" key="1">
    <source>
        <dbReference type="EMBL" id="KAF9920988.1"/>
    </source>
</evidence>
<comment type="caution">
    <text evidence="1">The sequence shown here is derived from an EMBL/GenBank/DDBJ whole genome shotgun (WGS) entry which is preliminary data.</text>
</comment>
<name>A0A9P6IHY6_9FUNG</name>
<dbReference type="AlphaFoldDB" id="A0A9P6IHY6"/>
<dbReference type="EMBL" id="JAAAHW010011126">
    <property type="protein sequence ID" value="KAF9920988.1"/>
    <property type="molecule type" value="Genomic_DNA"/>
</dbReference>
<dbReference type="OrthoDB" id="2426591at2759"/>
<proteinExistence type="predicted"/>
<protein>
    <submittedName>
        <fullName evidence="1">Uncharacterized protein</fullName>
    </submittedName>
</protein>
<organism evidence="1 2">
    <name type="scientific">Modicella reniformis</name>
    <dbReference type="NCBI Taxonomy" id="1440133"/>
    <lineage>
        <taxon>Eukaryota</taxon>
        <taxon>Fungi</taxon>
        <taxon>Fungi incertae sedis</taxon>
        <taxon>Mucoromycota</taxon>
        <taxon>Mortierellomycotina</taxon>
        <taxon>Mortierellomycetes</taxon>
        <taxon>Mortierellales</taxon>
        <taxon>Mortierellaceae</taxon>
        <taxon>Modicella</taxon>
    </lineage>
</organism>
<dbReference type="Proteomes" id="UP000749646">
    <property type="component" value="Unassembled WGS sequence"/>
</dbReference>
<keyword evidence="2" id="KW-1185">Reference proteome</keyword>